<dbReference type="GO" id="GO:0019199">
    <property type="term" value="F:transmembrane receptor protein kinase activity"/>
    <property type="evidence" value="ECO:0007669"/>
    <property type="project" value="InterPro"/>
</dbReference>
<gene>
    <name evidence="17" type="ORF">Ddye_031364</name>
</gene>
<dbReference type="InterPro" id="IPR008271">
    <property type="entry name" value="Ser/Thr_kinase_AS"/>
</dbReference>
<evidence type="ECO:0000256" key="7">
    <source>
        <dbReference type="ARBA" id="ARBA00022777"/>
    </source>
</evidence>
<dbReference type="PROSITE" id="PS51782">
    <property type="entry name" value="LYSM"/>
    <property type="match status" value="1"/>
</dbReference>
<dbReference type="Pfam" id="PF00069">
    <property type="entry name" value="Pkinase"/>
    <property type="match status" value="1"/>
</dbReference>
<dbReference type="Gene3D" id="3.10.350.10">
    <property type="entry name" value="LysM domain"/>
    <property type="match status" value="1"/>
</dbReference>
<keyword evidence="4 13" id="KW-0812">Transmembrane</keyword>
<evidence type="ECO:0000256" key="5">
    <source>
        <dbReference type="ARBA" id="ARBA00022729"/>
    </source>
</evidence>
<keyword evidence="7" id="KW-0418">Kinase</keyword>
<evidence type="ECO:0000256" key="13">
    <source>
        <dbReference type="SAM" id="Phobius"/>
    </source>
</evidence>
<dbReference type="PROSITE" id="PS00107">
    <property type="entry name" value="PROTEIN_KINASE_ATP"/>
    <property type="match status" value="1"/>
</dbReference>
<proteinExistence type="predicted"/>
<dbReference type="SUPFAM" id="SSF54106">
    <property type="entry name" value="LysM domain"/>
    <property type="match status" value="1"/>
</dbReference>
<evidence type="ECO:0000256" key="6">
    <source>
        <dbReference type="ARBA" id="ARBA00022741"/>
    </source>
</evidence>
<dbReference type="FunFam" id="3.30.200.20:FF:000526">
    <property type="entry name" value="Kinase family protein"/>
    <property type="match status" value="1"/>
</dbReference>
<evidence type="ECO:0000256" key="1">
    <source>
        <dbReference type="ARBA" id="ARBA00004162"/>
    </source>
</evidence>
<feature type="binding site" evidence="12">
    <location>
        <position position="348"/>
    </location>
    <ligand>
        <name>ATP</name>
        <dbReference type="ChEBI" id="CHEBI:30616"/>
    </ligand>
</feature>
<keyword evidence="8 12" id="KW-0067">ATP-binding</keyword>
<dbReference type="PROSITE" id="PS50011">
    <property type="entry name" value="PROTEIN_KINASE_DOM"/>
    <property type="match status" value="1"/>
</dbReference>
<dbReference type="SMART" id="SM00220">
    <property type="entry name" value="S_TKc"/>
    <property type="match status" value="1"/>
</dbReference>
<evidence type="ECO:0000256" key="2">
    <source>
        <dbReference type="ARBA" id="ARBA00022475"/>
    </source>
</evidence>
<dbReference type="GO" id="GO:0005886">
    <property type="term" value="C:plasma membrane"/>
    <property type="evidence" value="ECO:0007669"/>
    <property type="project" value="UniProtKB-SubCell"/>
</dbReference>
<dbReference type="InterPro" id="IPR000719">
    <property type="entry name" value="Prot_kinase_dom"/>
</dbReference>
<dbReference type="EMBL" id="JANJYI010000009">
    <property type="protein sequence ID" value="KAK2636572.1"/>
    <property type="molecule type" value="Genomic_DNA"/>
</dbReference>
<feature type="transmembrane region" description="Helical" evidence="13">
    <location>
        <begin position="233"/>
        <end position="256"/>
    </location>
</feature>
<evidence type="ECO:0000259" key="16">
    <source>
        <dbReference type="PROSITE" id="PS51782"/>
    </source>
</evidence>
<evidence type="ECO:0000256" key="4">
    <source>
        <dbReference type="ARBA" id="ARBA00022692"/>
    </source>
</evidence>
<evidence type="ECO:0000256" key="9">
    <source>
        <dbReference type="ARBA" id="ARBA00022989"/>
    </source>
</evidence>
<dbReference type="InterPro" id="IPR044812">
    <property type="entry name" value="CERK1/LYK3-like"/>
</dbReference>
<keyword evidence="18" id="KW-1185">Reference proteome</keyword>
<comment type="caution">
    <text evidence="17">The sequence shown here is derived from an EMBL/GenBank/DDBJ whole genome shotgun (WGS) entry which is preliminary data.</text>
</comment>
<evidence type="ECO:0000313" key="18">
    <source>
        <dbReference type="Proteomes" id="UP001280121"/>
    </source>
</evidence>
<dbReference type="PANTHER" id="PTHR46204:SF8">
    <property type="entry name" value="PROTEIN KINASE DOMAIN-CONTAINING PROTEIN"/>
    <property type="match status" value="1"/>
</dbReference>
<keyword evidence="5 14" id="KW-0732">Signal</keyword>
<evidence type="ECO:0000256" key="14">
    <source>
        <dbReference type="SAM" id="SignalP"/>
    </source>
</evidence>
<dbReference type="InterPro" id="IPR017441">
    <property type="entry name" value="Protein_kinase_ATP_BS"/>
</dbReference>
<dbReference type="Gene3D" id="1.10.510.10">
    <property type="entry name" value="Transferase(Phosphotransferase) domain 1"/>
    <property type="match status" value="1"/>
</dbReference>
<dbReference type="PANTHER" id="PTHR46204">
    <property type="entry name" value="CHITIN ELICITOR RECEPTOR KINASE 1-RELATED"/>
    <property type="match status" value="1"/>
</dbReference>
<evidence type="ECO:0000259" key="15">
    <source>
        <dbReference type="PROSITE" id="PS50011"/>
    </source>
</evidence>
<feature type="domain" description="LysM" evidence="16">
    <location>
        <begin position="167"/>
        <end position="213"/>
    </location>
</feature>
<dbReference type="CDD" id="cd00118">
    <property type="entry name" value="LysM"/>
    <property type="match status" value="1"/>
</dbReference>
<dbReference type="SUPFAM" id="SSF56112">
    <property type="entry name" value="Protein kinase-like (PK-like)"/>
    <property type="match status" value="1"/>
</dbReference>
<protein>
    <recommendedName>
        <fullName evidence="19">LysM domain receptor-like kinase 3</fullName>
    </recommendedName>
</protein>
<keyword evidence="11" id="KW-1015">Disulfide bond</keyword>
<dbReference type="PROSITE" id="PS00108">
    <property type="entry name" value="PROTEIN_KINASE_ST"/>
    <property type="match status" value="1"/>
</dbReference>
<dbReference type="FunFam" id="1.10.510.10:FF:000468">
    <property type="entry name" value="PTI1-like tyrosine-protein kinase 3"/>
    <property type="match status" value="1"/>
</dbReference>
<keyword evidence="9 13" id="KW-1133">Transmembrane helix</keyword>
<keyword evidence="3" id="KW-0808">Transferase</keyword>
<dbReference type="InterPro" id="IPR018392">
    <property type="entry name" value="LysM"/>
</dbReference>
<dbReference type="GO" id="GO:0005524">
    <property type="term" value="F:ATP binding"/>
    <property type="evidence" value="ECO:0007669"/>
    <property type="project" value="UniProtKB-UniRule"/>
</dbReference>
<evidence type="ECO:0008006" key="19">
    <source>
        <dbReference type="Google" id="ProtNLM"/>
    </source>
</evidence>
<keyword evidence="6 12" id="KW-0547">Nucleotide-binding</keyword>
<dbReference type="Gene3D" id="3.30.200.20">
    <property type="entry name" value="Phosphorylase Kinase, domain 1"/>
    <property type="match status" value="1"/>
</dbReference>
<evidence type="ECO:0000256" key="3">
    <source>
        <dbReference type="ARBA" id="ARBA00022679"/>
    </source>
</evidence>
<accession>A0AAD9WNE1</accession>
<keyword evidence="2" id="KW-1003">Cell membrane</keyword>
<dbReference type="InterPro" id="IPR011009">
    <property type="entry name" value="Kinase-like_dom_sf"/>
</dbReference>
<sequence length="624" mass="69991">MASHNLLLYLLPPVLCFLARISNSHAYENPSSSSSSNSRMFPFPCSGKIKTCNASLYHINNGIPQEQIASLYSVNTTQLKPILHSRDQVDYLITVPCSCEIIDVNTSGYFYDTSYLVQPNDSFYDVSNRFYSGQVWPVGEENDLNVSVSHPMNLLCGCVENEAQVVVTYTVQNHDTLSGIANLLSAEISGVQRMNTMLTQNPSYIDVGWVLYVPMEKNGLPHAHMKGMSRREWFIVIGILSAATLLSMITLTIILLRRKKSRQNIEEDPKTASKVLSYSNRNYSFQNKLHKEQFEDATGFESERPVIFSLEEVEKATDNFDESKIIGRGGYGSVFLGMLGGQEVAIKKMRSNKSKEFFAELKVLCKIHHINVVELLGYASGDDHLYLVYEYVINGSLSDHLHDPLLKGYQPLTWTARTQIALDAAKGIEYIHDHTKARYVHRDIKTSNILLDVGLRAKVADFGLAKLVERSNEEEMIATRLVGTPGYLPPESLKELQVTSKTDVFAFGVVLAELITGQHALSRDNREPTKLKSLITVVYNIFKDDNPDTALEEVIDGNLRGSYPLEDVYKMVEIAEWCLNEDPFNRPEIRDILVTLSQIVMASTEWEASLGGNSQVFSGLLNGR</sequence>
<dbReference type="AlphaFoldDB" id="A0AAD9WNE1"/>
<name>A0AAD9WNE1_9ROSI</name>
<feature type="chain" id="PRO_5041944506" description="LysM domain receptor-like kinase 3" evidence="14">
    <location>
        <begin position="27"/>
        <end position="624"/>
    </location>
</feature>
<dbReference type="Proteomes" id="UP001280121">
    <property type="component" value="Unassembled WGS sequence"/>
</dbReference>
<organism evidence="17 18">
    <name type="scientific">Dipteronia dyeriana</name>
    <dbReference type="NCBI Taxonomy" id="168575"/>
    <lineage>
        <taxon>Eukaryota</taxon>
        <taxon>Viridiplantae</taxon>
        <taxon>Streptophyta</taxon>
        <taxon>Embryophyta</taxon>
        <taxon>Tracheophyta</taxon>
        <taxon>Spermatophyta</taxon>
        <taxon>Magnoliopsida</taxon>
        <taxon>eudicotyledons</taxon>
        <taxon>Gunneridae</taxon>
        <taxon>Pentapetalae</taxon>
        <taxon>rosids</taxon>
        <taxon>malvids</taxon>
        <taxon>Sapindales</taxon>
        <taxon>Sapindaceae</taxon>
        <taxon>Hippocastanoideae</taxon>
        <taxon>Acereae</taxon>
        <taxon>Dipteronia</taxon>
    </lineage>
</organism>
<comment type="subcellular location">
    <subcellularLocation>
        <location evidence="1">Cell membrane</location>
        <topology evidence="1">Single-pass membrane protein</topology>
    </subcellularLocation>
</comment>
<feature type="signal peptide" evidence="14">
    <location>
        <begin position="1"/>
        <end position="26"/>
    </location>
</feature>
<dbReference type="GO" id="GO:0045087">
    <property type="term" value="P:innate immune response"/>
    <property type="evidence" value="ECO:0007669"/>
    <property type="project" value="InterPro"/>
</dbReference>
<keyword evidence="10 13" id="KW-0472">Membrane</keyword>
<evidence type="ECO:0000313" key="17">
    <source>
        <dbReference type="EMBL" id="KAK2636572.1"/>
    </source>
</evidence>
<feature type="domain" description="Protein kinase" evidence="15">
    <location>
        <begin position="320"/>
        <end position="601"/>
    </location>
</feature>
<dbReference type="Pfam" id="PF01476">
    <property type="entry name" value="LysM"/>
    <property type="match status" value="1"/>
</dbReference>
<evidence type="ECO:0000256" key="10">
    <source>
        <dbReference type="ARBA" id="ARBA00023136"/>
    </source>
</evidence>
<evidence type="ECO:0000256" key="11">
    <source>
        <dbReference type="ARBA" id="ARBA00023157"/>
    </source>
</evidence>
<dbReference type="InterPro" id="IPR036779">
    <property type="entry name" value="LysM_dom_sf"/>
</dbReference>
<reference evidence="17" key="1">
    <citation type="journal article" date="2023" name="Plant J.">
        <title>Genome sequences and population genomics provide insights into the demographic history, inbreeding, and mutation load of two 'living fossil' tree species of Dipteronia.</title>
        <authorList>
            <person name="Feng Y."/>
            <person name="Comes H.P."/>
            <person name="Chen J."/>
            <person name="Zhu S."/>
            <person name="Lu R."/>
            <person name="Zhang X."/>
            <person name="Li P."/>
            <person name="Qiu J."/>
            <person name="Olsen K.M."/>
            <person name="Qiu Y."/>
        </authorList>
    </citation>
    <scope>NUCLEOTIDE SEQUENCE</scope>
    <source>
        <strain evidence="17">KIB01</strain>
    </source>
</reference>
<evidence type="ECO:0000256" key="12">
    <source>
        <dbReference type="PROSITE-ProRule" id="PRU10141"/>
    </source>
</evidence>
<evidence type="ECO:0000256" key="8">
    <source>
        <dbReference type="ARBA" id="ARBA00022840"/>
    </source>
</evidence>